<name>A0A6I4MH90_9ACTN</name>
<keyword evidence="2" id="KW-1185">Reference proteome</keyword>
<evidence type="ECO:0000313" key="1">
    <source>
        <dbReference type="EMBL" id="MWA05093.1"/>
    </source>
</evidence>
<organism evidence="1 2">
    <name type="scientific">Actinomadura physcomitrii</name>
    <dbReference type="NCBI Taxonomy" id="2650748"/>
    <lineage>
        <taxon>Bacteria</taxon>
        <taxon>Bacillati</taxon>
        <taxon>Actinomycetota</taxon>
        <taxon>Actinomycetes</taxon>
        <taxon>Streptosporangiales</taxon>
        <taxon>Thermomonosporaceae</taxon>
        <taxon>Actinomadura</taxon>
    </lineage>
</organism>
<dbReference type="RefSeq" id="WP_151597597.1">
    <property type="nucleotide sequence ID" value="NZ_WBMS02000034.1"/>
</dbReference>
<sequence>MAAREQRRRGSRTLKRTTEKRPELRTVVVFCEGVNSEPDYVRALKKLPNVASNTALDLQIHPEQGVPLTLVRRAQEYKRDPEVDECWCLFDVEWPKHHPNLQEAIDLAHASDINLAISNPCFEIWLILHHQDQASFINTAPAERLSRKLDNRPGKSIDAAVYMPLRKEAARRARLFDKRHDRDGTQFPHDNPSSGMYKFLQEIEKE</sequence>
<reference evidence="1" key="1">
    <citation type="submission" date="2019-12" db="EMBL/GenBank/DDBJ databases">
        <title>Actinomadura physcomitrii sp. nov., a novel actinomycete isolated from moss [Physcomitrium sphaericum (Ludw) Fuernr].</title>
        <authorList>
            <person name="Zhuang X."/>
        </authorList>
    </citation>
    <scope>NUCLEOTIDE SEQUENCE [LARGE SCALE GENOMIC DNA]</scope>
    <source>
        <strain evidence="1">LD22</strain>
    </source>
</reference>
<evidence type="ECO:0000313" key="2">
    <source>
        <dbReference type="Proteomes" id="UP000462055"/>
    </source>
</evidence>
<accession>A0A6I4MH90</accession>
<dbReference type="AlphaFoldDB" id="A0A6I4MH90"/>
<protein>
    <submittedName>
        <fullName evidence="1">RloB domain-containing protein</fullName>
    </submittedName>
</protein>
<gene>
    <name evidence="1" type="ORF">F8568_032965</name>
</gene>
<proteinExistence type="predicted"/>
<dbReference type="Pfam" id="PF13707">
    <property type="entry name" value="RloB"/>
    <property type="match status" value="1"/>
</dbReference>
<comment type="caution">
    <text evidence="1">The sequence shown here is derived from an EMBL/GenBank/DDBJ whole genome shotgun (WGS) entry which is preliminary data.</text>
</comment>
<dbReference type="EMBL" id="WBMS02000034">
    <property type="protein sequence ID" value="MWA05093.1"/>
    <property type="molecule type" value="Genomic_DNA"/>
</dbReference>
<dbReference type="Proteomes" id="UP000462055">
    <property type="component" value="Unassembled WGS sequence"/>
</dbReference>
<dbReference type="InterPro" id="IPR025591">
    <property type="entry name" value="RloB"/>
</dbReference>